<dbReference type="Proteomes" id="UP001055732">
    <property type="component" value="Chromosome"/>
</dbReference>
<feature type="transmembrane region" description="Helical" evidence="9">
    <location>
        <begin position="478"/>
        <end position="500"/>
    </location>
</feature>
<gene>
    <name evidence="10" type="ORF">NF865_07340</name>
</gene>
<evidence type="ECO:0000256" key="8">
    <source>
        <dbReference type="ARBA" id="ARBA00023136"/>
    </source>
</evidence>
<dbReference type="EMBL" id="CP099582">
    <property type="protein sequence ID" value="USS40145.1"/>
    <property type="molecule type" value="Genomic_DNA"/>
</dbReference>
<feature type="transmembrane region" description="Helical" evidence="9">
    <location>
        <begin position="69"/>
        <end position="95"/>
    </location>
</feature>
<feature type="transmembrane region" description="Helical" evidence="9">
    <location>
        <begin position="550"/>
        <end position="568"/>
    </location>
</feature>
<organism evidence="10 11">
    <name type="scientific">Thermococcus aggregans</name>
    <dbReference type="NCBI Taxonomy" id="110163"/>
    <lineage>
        <taxon>Archaea</taxon>
        <taxon>Methanobacteriati</taxon>
        <taxon>Methanobacteriota</taxon>
        <taxon>Thermococci</taxon>
        <taxon>Thermococcales</taxon>
        <taxon>Thermococcaceae</taxon>
        <taxon>Thermococcus</taxon>
    </lineage>
</organism>
<evidence type="ECO:0000313" key="11">
    <source>
        <dbReference type="Proteomes" id="UP001055732"/>
    </source>
</evidence>
<dbReference type="GO" id="GO:0009401">
    <property type="term" value="P:phosphoenolpyruvate-dependent sugar phosphotransferase system"/>
    <property type="evidence" value="ECO:0007669"/>
    <property type="project" value="UniProtKB-KW"/>
</dbReference>
<evidence type="ECO:0000256" key="9">
    <source>
        <dbReference type="SAM" id="Phobius"/>
    </source>
</evidence>
<comment type="subcellular location">
    <subcellularLocation>
        <location evidence="1">Cell membrane</location>
        <topology evidence="1">Multi-pass membrane protein</topology>
    </subcellularLocation>
</comment>
<evidence type="ECO:0000256" key="3">
    <source>
        <dbReference type="ARBA" id="ARBA00022475"/>
    </source>
</evidence>
<evidence type="ECO:0000256" key="5">
    <source>
        <dbReference type="ARBA" id="ARBA00022683"/>
    </source>
</evidence>
<feature type="transmembrane region" description="Helical" evidence="9">
    <location>
        <begin position="101"/>
        <end position="124"/>
    </location>
</feature>
<dbReference type="PANTHER" id="PTHR32502:SF23">
    <property type="entry name" value="TRANSPORT PROTEIN, PTS SYSTEM"/>
    <property type="match status" value="1"/>
</dbReference>
<feature type="transmembrane region" description="Helical" evidence="9">
    <location>
        <begin position="39"/>
        <end position="57"/>
    </location>
</feature>
<evidence type="ECO:0000256" key="1">
    <source>
        <dbReference type="ARBA" id="ARBA00004651"/>
    </source>
</evidence>
<evidence type="ECO:0000256" key="6">
    <source>
        <dbReference type="ARBA" id="ARBA00022692"/>
    </source>
</evidence>
<dbReference type="PROSITE" id="PS51108">
    <property type="entry name" value="PTS_EIID"/>
    <property type="match status" value="1"/>
</dbReference>
<keyword evidence="3" id="KW-1003">Cell membrane</keyword>
<keyword evidence="5" id="KW-0598">Phosphotransferase system</keyword>
<dbReference type="KEGG" id="tagg:NF865_07340"/>
<keyword evidence="4" id="KW-0762">Sugar transport</keyword>
<dbReference type="InterPro" id="IPR050303">
    <property type="entry name" value="GatZ_KbaZ_carbometab"/>
</dbReference>
<keyword evidence="2" id="KW-0813">Transport</keyword>
<dbReference type="Pfam" id="PF03613">
    <property type="entry name" value="EIID-AGA"/>
    <property type="match status" value="1"/>
</dbReference>
<reference evidence="10" key="2">
    <citation type="submission" date="2022-06" db="EMBL/GenBank/DDBJ databases">
        <authorList>
            <person name="Park Y.-J."/>
        </authorList>
    </citation>
    <scope>NUCLEOTIDE SEQUENCE</scope>
    <source>
        <strain evidence="10">TY</strain>
    </source>
</reference>
<dbReference type="AlphaFoldDB" id="A0A9E7MWL0"/>
<dbReference type="InterPro" id="IPR004700">
    <property type="entry name" value="PTS_IIC_man"/>
</dbReference>
<sequence>MKRENGKERAILIGLIVFFALLMSPAVKAAGGGSATITFGQVLATTILVMIAVFEFLGFRPIGIGEPLVIGALTGIIVGIPKTALVLSALLQLVYLGMYPIGGAAAPDATVATVVAVFFAKILGYTSVDPSQLSSLIAFAVPIGILSMYLEVLLARTGCTPYAHLADKVIEQGNVDRLQLIVTLGTFQWALSKAIPILLFGILGASEGAVETIRSFVQNATVAKVMDALGVAGAMMPAIGLAYLMKLMFDRSMIPWFIFGYILAAYLNMPILGIALMIIALALALKADAVKSVFESVGEENVDTSKSILSKKDLLKTYLKIAFMSQWAWNYERMQGQAYANIMKGIEKKLRKTKEELVEWMKMHNEFFNTNPAMIPFVVGLDASLEEKGADIDTIRSIKTMLMGPLAGLGDGLFWFTWRPIAFGLGASLALNGSSLGPILAVILWFGLIVPVTWKLLNMGYKYGERVVGILQSGQFEVIREIGAMLAIGIIGALGVTYINIHTPVTITFQSGEAFKLQEAIDMILPRLLPLATLLGTYQLYRKGVTPGKALVIIFVVGFVLGLVGFLSV</sequence>
<proteinExistence type="predicted"/>
<keyword evidence="8 9" id="KW-0472">Membrane</keyword>
<reference evidence="10" key="1">
    <citation type="journal article" date="1998" name="Int. J. Syst. Bacteriol. 48 Pt">
        <title>Thermococcus guaymasensis sp. nov. and Thermococcus aggregans sp. nov., two novel thermophilic archaea isolated from the Guaymas Basin hydrothermal vent site.</title>
        <authorList>
            <person name="Canganella F."/>
            <person name="Jones W.J."/>
            <person name="Gambacorta A."/>
            <person name="Antranikian G."/>
        </authorList>
    </citation>
    <scope>NUCLEOTIDE SEQUENCE</scope>
    <source>
        <strain evidence="10">TY</strain>
    </source>
</reference>
<feature type="transmembrane region" description="Helical" evidence="9">
    <location>
        <begin position="225"/>
        <end position="244"/>
    </location>
</feature>
<feature type="transmembrane region" description="Helical" evidence="9">
    <location>
        <begin position="136"/>
        <end position="155"/>
    </location>
</feature>
<evidence type="ECO:0000256" key="2">
    <source>
        <dbReference type="ARBA" id="ARBA00022448"/>
    </source>
</evidence>
<dbReference type="PROSITE" id="PS51106">
    <property type="entry name" value="PTS_EIIC_TYPE_4"/>
    <property type="match status" value="1"/>
</dbReference>
<keyword evidence="11" id="KW-1185">Reference proteome</keyword>
<evidence type="ECO:0000256" key="7">
    <source>
        <dbReference type="ARBA" id="ARBA00022989"/>
    </source>
</evidence>
<evidence type="ECO:0000313" key="10">
    <source>
        <dbReference type="EMBL" id="USS40145.1"/>
    </source>
</evidence>
<keyword evidence="6 9" id="KW-0812">Transmembrane</keyword>
<accession>A0A9E7MWL0</accession>
<evidence type="ECO:0000256" key="4">
    <source>
        <dbReference type="ARBA" id="ARBA00022597"/>
    </source>
</evidence>
<feature type="transmembrane region" description="Helical" evidence="9">
    <location>
        <begin position="256"/>
        <end position="285"/>
    </location>
</feature>
<dbReference type="InterPro" id="IPR004704">
    <property type="entry name" value="PTS_IID_man"/>
</dbReference>
<dbReference type="GO" id="GO:0005886">
    <property type="term" value="C:plasma membrane"/>
    <property type="evidence" value="ECO:0007669"/>
    <property type="project" value="UniProtKB-SubCell"/>
</dbReference>
<feature type="transmembrane region" description="Helical" evidence="9">
    <location>
        <begin position="400"/>
        <end position="418"/>
    </location>
</feature>
<protein>
    <submittedName>
        <fullName evidence="10">PTS system mannose/fructose/sorbose family transporter subunit IID</fullName>
    </submittedName>
</protein>
<dbReference type="PANTHER" id="PTHR32502">
    <property type="entry name" value="N-ACETYLGALACTOSAMINE PERMEASE II COMPONENT-RELATED"/>
    <property type="match status" value="1"/>
</dbReference>
<feature type="transmembrane region" description="Helical" evidence="9">
    <location>
        <begin position="438"/>
        <end position="457"/>
    </location>
</feature>
<dbReference type="RefSeq" id="WP_253304102.1">
    <property type="nucleotide sequence ID" value="NZ_CP099582.1"/>
</dbReference>
<dbReference type="Pfam" id="PF03609">
    <property type="entry name" value="EII-Sor"/>
    <property type="match status" value="1"/>
</dbReference>
<keyword evidence="7 9" id="KW-1133">Transmembrane helix</keyword>
<name>A0A9E7MWL0_THEAG</name>